<proteinExistence type="predicted"/>
<evidence type="ECO:0000313" key="3">
    <source>
        <dbReference type="Proteomes" id="UP001219525"/>
    </source>
</evidence>
<feature type="region of interest" description="Disordered" evidence="1">
    <location>
        <begin position="120"/>
        <end position="144"/>
    </location>
</feature>
<protein>
    <submittedName>
        <fullName evidence="2">Uncharacterized protein</fullName>
    </submittedName>
</protein>
<gene>
    <name evidence="2" type="ORF">GGX14DRAFT_575882</name>
</gene>
<sequence>MFSDHWQSACVHLHQHIIPPPASRSRPPPAACHLPPATRLQFRRLPSVLPPAFGSAARPPPAAPAWRDIRSCAPLFWLWQIQAHGSLMLPRAGEVMEILEEDSDVESDLLYHICPRPKCNRSSDASKPVSKRASSPTPIDGTKFSQKDPWACVDGVSTKMMMA</sequence>
<accession>A0AAD6Y7R7</accession>
<evidence type="ECO:0000313" key="2">
    <source>
        <dbReference type="EMBL" id="KAJ7195113.1"/>
    </source>
</evidence>
<keyword evidence="3" id="KW-1185">Reference proteome</keyword>
<evidence type="ECO:0000256" key="1">
    <source>
        <dbReference type="SAM" id="MobiDB-lite"/>
    </source>
</evidence>
<dbReference type="AlphaFoldDB" id="A0AAD6Y7R7"/>
<dbReference type="EMBL" id="JARJCW010000093">
    <property type="protein sequence ID" value="KAJ7195113.1"/>
    <property type="molecule type" value="Genomic_DNA"/>
</dbReference>
<comment type="caution">
    <text evidence="2">The sequence shown here is derived from an EMBL/GenBank/DDBJ whole genome shotgun (WGS) entry which is preliminary data.</text>
</comment>
<reference evidence="2" key="1">
    <citation type="submission" date="2023-03" db="EMBL/GenBank/DDBJ databases">
        <title>Massive genome expansion in bonnet fungi (Mycena s.s.) driven by repeated elements and novel gene families across ecological guilds.</title>
        <authorList>
            <consortium name="Lawrence Berkeley National Laboratory"/>
            <person name="Harder C.B."/>
            <person name="Miyauchi S."/>
            <person name="Viragh M."/>
            <person name="Kuo A."/>
            <person name="Thoen E."/>
            <person name="Andreopoulos B."/>
            <person name="Lu D."/>
            <person name="Skrede I."/>
            <person name="Drula E."/>
            <person name="Henrissat B."/>
            <person name="Morin E."/>
            <person name="Kohler A."/>
            <person name="Barry K."/>
            <person name="LaButti K."/>
            <person name="Morin E."/>
            <person name="Salamov A."/>
            <person name="Lipzen A."/>
            <person name="Mereny Z."/>
            <person name="Hegedus B."/>
            <person name="Baldrian P."/>
            <person name="Stursova M."/>
            <person name="Weitz H."/>
            <person name="Taylor A."/>
            <person name="Grigoriev I.V."/>
            <person name="Nagy L.G."/>
            <person name="Martin F."/>
            <person name="Kauserud H."/>
        </authorList>
    </citation>
    <scope>NUCLEOTIDE SEQUENCE</scope>
    <source>
        <strain evidence="2">9144</strain>
    </source>
</reference>
<name>A0AAD6Y7R7_9AGAR</name>
<dbReference type="Proteomes" id="UP001219525">
    <property type="component" value="Unassembled WGS sequence"/>
</dbReference>
<organism evidence="2 3">
    <name type="scientific">Mycena pura</name>
    <dbReference type="NCBI Taxonomy" id="153505"/>
    <lineage>
        <taxon>Eukaryota</taxon>
        <taxon>Fungi</taxon>
        <taxon>Dikarya</taxon>
        <taxon>Basidiomycota</taxon>
        <taxon>Agaricomycotina</taxon>
        <taxon>Agaricomycetes</taxon>
        <taxon>Agaricomycetidae</taxon>
        <taxon>Agaricales</taxon>
        <taxon>Marasmiineae</taxon>
        <taxon>Mycenaceae</taxon>
        <taxon>Mycena</taxon>
    </lineage>
</organism>